<evidence type="ECO:0000313" key="1">
    <source>
        <dbReference type="EMBL" id="NEX64155.1"/>
    </source>
</evidence>
<name>A0A6B3SXA1_9BURK</name>
<dbReference type="EMBL" id="JAAIVB010000078">
    <property type="protein sequence ID" value="NEX64155.1"/>
    <property type="molecule type" value="Genomic_DNA"/>
</dbReference>
<reference evidence="1 2" key="1">
    <citation type="submission" date="2020-02" db="EMBL/GenBank/DDBJ databases">
        <authorList>
            <person name="Kim M.K."/>
        </authorList>
    </citation>
    <scope>NUCLEOTIDE SEQUENCE [LARGE SCALE GENOMIC DNA]</scope>
    <source>
        <strain evidence="1 2">17J57-3</strain>
    </source>
</reference>
<dbReference type="Proteomes" id="UP000482155">
    <property type="component" value="Unassembled WGS sequence"/>
</dbReference>
<accession>A0A6B3SXA1</accession>
<comment type="caution">
    <text evidence="1">The sequence shown here is derived from an EMBL/GenBank/DDBJ whole genome shotgun (WGS) entry which is preliminary data.</text>
</comment>
<dbReference type="RefSeq" id="WP_163968066.1">
    <property type="nucleotide sequence ID" value="NZ_JAAIVB010000078.1"/>
</dbReference>
<evidence type="ECO:0000313" key="2">
    <source>
        <dbReference type="Proteomes" id="UP000482155"/>
    </source>
</evidence>
<dbReference type="AlphaFoldDB" id="A0A6B3SXA1"/>
<gene>
    <name evidence="1" type="ORF">G3574_23995</name>
</gene>
<organism evidence="1 2">
    <name type="scientific">Noviherbaspirillum galbum</name>
    <dbReference type="NCBI Taxonomy" id="2709383"/>
    <lineage>
        <taxon>Bacteria</taxon>
        <taxon>Pseudomonadati</taxon>
        <taxon>Pseudomonadota</taxon>
        <taxon>Betaproteobacteria</taxon>
        <taxon>Burkholderiales</taxon>
        <taxon>Oxalobacteraceae</taxon>
        <taxon>Noviherbaspirillum</taxon>
    </lineage>
</organism>
<keyword evidence="2" id="KW-1185">Reference proteome</keyword>
<proteinExistence type="predicted"/>
<protein>
    <submittedName>
        <fullName evidence="1">Uncharacterized protein</fullName>
    </submittedName>
</protein>
<sequence length="127" mass="13448">MLTFFHHIELARTTMNVAARNALIHTAQIALVIAAFGAAVTRLGSTAAPETEAALPVPAAIATYPAALPVTVLPEEVASGDDASADAIPRVVITAKRMTAAEKAAFDEQEQRYRMAMRDALPVMVHP</sequence>